<dbReference type="EMBL" id="JXTB01000536">
    <property type="protein sequence ID" value="PON37286.1"/>
    <property type="molecule type" value="Genomic_DNA"/>
</dbReference>
<evidence type="ECO:0000313" key="1">
    <source>
        <dbReference type="EMBL" id="PON37286.1"/>
    </source>
</evidence>
<sequence length="104" mass="12071">MLMCKAIFNSVVSCIPFATRSENQNPNRDRDKSQCRNHLLKELELLWKIFIWRKFRQETKTKKVERTLELAKVNNVLEGGVLALMMVGVQPETKLSKRIARVGV</sequence>
<name>A0A2P5AL44_PARAD</name>
<reference evidence="2" key="1">
    <citation type="submission" date="2016-06" db="EMBL/GenBank/DDBJ databases">
        <title>Parallel loss of symbiosis genes in relatives of nitrogen-fixing non-legume Parasponia.</title>
        <authorList>
            <person name="Van Velzen R."/>
            <person name="Holmer R."/>
            <person name="Bu F."/>
            <person name="Rutten L."/>
            <person name="Van Zeijl A."/>
            <person name="Liu W."/>
            <person name="Santuari L."/>
            <person name="Cao Q."/>
            <person name="Sharma T."/>
            <person name="Shen D."/>
            <person name="Roswanjaya Y."/>
            <person name="Wardhani T."/>
            <person name="Kalhor M.S."/>
            <person name="Jansen J."/>
            <person name="Van den Hoogen J."/>
            <person name="Gungor B."/>
            <person name="Hartog M."/>
            <person name="Hontelez J."/>
            <person name="Verver J."/>
            <person name="Yang W.-C."/>
            <person name="Schijlen E."/>
            <person name="Repin R."/>
            <person name="Schilthuizen M."/>
            <person name="Schranz E."/>
            <person name="Heidstra R."/>
            <person name="Miyata K."/>
            <person name="Fedorova E."/>
            <person name="Kohlen W."/>
            <person name="Bisseling T."/>
            <person name="Smit S."/>
            <person name="Geurts R."/>
        </authorList>
    </citation>
    <scope>NUCLEOTIDE SEQUENCE [LARGE SCALE GENOMIC DNA]</scope>
    <source>
        <strain evidence="2">cv. WU1-14</strain>
    </source>
</reference>
<keyword evidence="2" id="KW-1185">Reference proteome</keyword>
<dbReference type="AlphaFoldDB" id="A0A2P5AL44"/>
<comment type="caution">
    <text evidence="1">The sequence shown here is derived from an EMBL/GenBank/DDBJ whole genome shotgun (WGS) entry which is preliminary data.</text>
</comment>
<accession>A0A2P5AL44</accession>
<gene>
    <name evidence="1" type="ORF">PanWU01x14_321330</name>
</gene>
<organism evidence="1 2">
    <name type="scientific">Parasponia andersonii</name>
    <name type="common">Sponia andersonii</name>
    <dbReference type="NCBI Taxonomy" id="3476"/>
    <lineage>
        <taxon>Eukaryota</taxon>
        <taxon>Viridiplantae</taxon>
        <taxon>Streptophyta</taxon>
        <taxon>Embryophyta</taxon>
        <taxon>Tracheophyta</taxon>
        <taxon>Spermatophyta</taxon>
        <taxon>Magnoliopsida</taxon>
        <taxon>eudicotyledons</taxon>
        <taxon>Gunneridae</taxon>
        <taxon>Pentapetalae</taxon>
        <taxon>rosids</taxon>
        <taxon>fabids</taxon>
        <taxon>Rosales</taxon>
        <taxon>Cannabaceae</taxon>
        <taxon>Parasponia</taxon>
    </lineage>
</organism>
<dbReference type="Proteomes" id="UP000237105">
    <property type="component" value="Unassembled WGS sequence"/>
</dbReference>
<proteinExistence type="predicted"/>
<evidence type="ECO:0000313" key="2">
    <source>
        <dbReference type="Proteomes" id="UP000237105"/>
    </source>
</evidence>
<protein>
    <submittedName>
        <fullName evidence="1">Uncharacterized protein</fullName>
    </submittedName>
</protein>